<evidence type="ECO:0000313" key="3">
    <source>
        <dbReference type="Proteomes" id="UP000195981"/>
    </source>
</evidence>
<evidence type="ECO:0000313" key="2">
    <source>
        <dbReference type="EMBL" id="SLM92281.1"/>
    </source>
</evidence>
<dbReference type="AlphaFoldDB" id="A0A1X6X191"/>
<keyword evidence="3" id="KW-1185">Reference proteome</keyword>
<reference evidence="2 3" key="1">
    <citation type="submission" date="2017-02" db="EMBL/GenBank/DDBJ databases">
        <authorList>
            <person name="Peterson S.W."/>
        </authorList>
    </citation>
    <scope>NUCLEOTIDE SEQUENCE [LARGE SCALE GENOMIC DNA]</scope>
    <source>
        <strain evidence="2 3">CIP104813</strain>
    </source>
</reference>
<organism evidence="2 3">
    <name type="scientific">Brachybacterium nesterenkovii</name>
    <dbReference type="NCBI Taxonomy" id="47847"/>
    <lineage>
        <taxon>Bacteria</taxon>
        <taxon>Bacillati</taxon>
        <taxon>Actinomycetota</taxon>
        <taxon>Actinomycetes</taxon>
        <taxon>Micrococcales</taxon>
        <taxon>Dermabacteraceae</taxon>
        <taxon>Brachybacterium</taxon>
    </lineage>
</organism>
<name>A0A1X6X191_9MICO</name>
<dbReference type="Proteomes" id="UP000195981">
    <property type="component" value="Unassembled WGS sequence"/>
</dbReference>
<protein>
    <recommendedName>
        <fullName evidence="4">DUF4287 domain-containing protein</fullName>
    </recommendedName>
</protein>
<feature type="compositionally biased region" description="Pro residues" evidence="1">
    <location>
        <begin position="15"/>
        <end position="26"/>
    </location>
</feature>
<evidence type="ECO:0000256" key="1">
    <source>
        <dbReference type="SAM" id="MobiDB-lite"/>
    </source>
</evidence>
<dbReference type="EMBL" id="FWFG01000068">
    <property type="protein sequence ID" value="SLM92281.1"/>
    <property type="molecule type" value="Genomic_DNA"/>
</dbReference>
<feature type="region of interest" description="Disordered" evidence="1">
    <location>
        <begin position="1"/>
        <end position="26"/>
    </location>
</feature>
<gene>
    <name evidence="2" type="ORF">FM110_07815</name>
</gene>
<evidence type="ECO:0008006" key="4">
    <source>
        <dbReference type="Google" id="ProtNLM"/>
    </source>
</evidence>
<proteinExistence type="predicted"/>
<sequence>MPPSDPAPSVAAPTPSGPAPAGPPPARAAAIEAWTGTTFERWVEILDAAGARTMEHRAIARRLGDEHGVEPWWAQGVTVAYEQRIGRRVEGQSCAGTFTANISRTLPGAPEEVLERWEAFIAPRLAGLGLENPRTSRTERWLYWRAGGIDGTRVAGTLQVKGDDRTVLAIGHEKLADADDRAARKAAWTQTMKEFTAP</sequence>
<accession>A0A1X6X191</accession>